<dbReference type="EnsemblMetazoa" id="SMAR002975-RA">
    <property type="protein sequence ID" value="SMAR002975-PA"/>
    <property type="gene ID" value="SMAR002975"/>
</dbReference>
<proteinExistence type="predicted"/>
<evidence type="ECO:0000313" key="2">
    <source>
        <dbReference type="EnsemblMetazoa" id="SMAR002975-PA"/>
    </source>
</evidence>
<dbReference type="EMBL" id="JH431264">
    <property type="status" value="NOT_ANNOTATED_CDS"/>
    <property type="molecule type" value="Genomic_DNA"/>
</dbReference>
<accession>T1IPM2</accession>
<dbReference type="HOGENOM" id="CLU_1808635_0_0_1"/>
<name>T1IPM2_STRMM</name>
<sequence>MHIRLWQGIAASWSLGFAVPTAGSQAIQKGNRITCLEIVSFGILLNNKEEGKKGISDYCCEVVIGCLLFRKDIWTGNDFLYVIARFQLMLTEVNKEETWRTCYGYVCLHIVPTLQNKVASTRKGLGFYLLRPECITYFPLFYR</sequence>
<evidence type="ECO:0000313" key="3">
    <source>
        <dbReference type="Proteomes" id="UP000014500"/>
    </source>
</evidence>
<keyword evidence="1" id="KW-0732">Signal</keyword>
<feature type="signal peptide" evidence="1">
    <location>
        <begin position="1"/>
        <end position="18"/>
    </location>
</feature>
<feature type="chain" id="PRO_5004589839" evidence="1">
    <location>
        <begin position="19"/>
        <end position="143"/>
    </location>
</feature>
<reference evidence="3" key="1">
    <citation type="submission" date="2011-05" db="EMBL/GenBank/DDBJ databases">
        <authorList>
            <person name="Richards S.R."/>
            <person name="Qu J."/>
            <person name="Jiang H."/>
            <person name="Jhangiani S.N."/>
            <person name="Agravi P."/>
            <person name="Goodspeed R."/>
            <person name="Gross S."/>
            <person name="Mandapat C."/>
            <person name="Jackson L."/>
            <person name="Mathew T."/>
            <person name="Pu L."/>
            <person name="Thornton R."/>
            <person name="Saada N."/>
            <person name="Wilczek-Boney K.B."/>
            <person name="Lee S."/>
            <person name="Kovar C."/>
            <person name="Wu Y."/>
            <person name="Scherer S.E."/>
            <person name="Worley K.C."/>
            <person name="Muzny D.M."/>
            <person name="Gibbs R."/>
        </authorList>
    </citation>
    <scope>NUCLEOTIDE SEQUENCE</scope>
    <source>
        <strain evidence="3">Brora</strain>
    </source>
</reference>
<organism evidence="2 3">
    <name type="scientific">Strigamia maritima</name>
    <name type="common">European centipede</name>
    <name type="synonym">Geophilus maritimus</name>
    <dbReference type="NCBI Taxonomy" id="126957"/>
    <lineage>
        <taxon>Eukaryota</taxon>
        <taxon>Metazoa</taxon>
        <taxon>Ecdysozoa</taxon>
        <taxon>Arthropoda</taxon>
        <taxon>Myriapoda</taxon>
        <taxon>Chilopoda</taxon>
        <taxon>Pleurostigmophora</taxon>
        <taxon>Geophilomorpha</taxon>
        <taxon>Linotaeniidae</taxon>
        <taxon>Strigamia</taxon>
    </lineage>
</organism>
<dbReference type="Proteomes" id="UP000014500">
    <property type="component" value="Unassembled WGS sequence"/>
</dbReference>
<reference evidence="2" key="2">
    <citation type="submission" date="2015-02" db="UniProtKB">
        <authorList>
            <consortium name="EnsemblMetazoa"/>
        </authorList>
    </citation>
    <scope>IDENTIFICATION</scope>
</reference>
<evidence type="ECO:0000256" key="1">
    <source>
        <dbReference type="SAM" id="SignalP"/>
    </source>
</evidence>
<keyword evidence="3" id="KW-1185">Reference proteome</keyword>
<protein>
    <submittedName>
        <fullName evidence="2">Uncharacterized protein</fullName>
    </submittedName>
</protein>
<dbReference type="AlphaFoldDB" id="T1IPM2"/>